<keyword evidence="2" id="KW-1185">Reference proteome</keyword>
<organism evidence="1 2">
    <name type="scientific">Russula earlei</name>
    <dbReference type="NCBI Taxonomy" id="71964"/>
    <lineage>
        <taxon>Eukaryota</taxon>
        <taxon>Fungi</taxon>
        <taxon>Dikarya</taxon>
        <taxon>Basidiomycota</taxon>
        <taxon>Agaricomycotina</taxon>
        <taxon>Agaricomycetes</taxon>
        <taxon>Russulales</taxon>
        <taxon>Russulaceae</taxon>
        <taxon>Russula</taxon>
    </lineage>
</organism>
<comment type="caution">
    <text evidence="1">The sequence shown here is derived from an EMBL/GenBank/DDBJ whole genome shotgun (WGS) entry which is preliminary data.</text>
</comment>
<dbReference type="Proteomes" id="UP001207468">
    <property type="component" value="Unassembled WGS sequence"/>
</dbReference>
<accession>A0ACC0TTH9</accession>
<dbReference type="EMBL" id="JAGFNK010001076">
    <property type="protein sequence ID" value="KAI9435220.1"/>
    <property type="molecule type" value="Genomic_DNA"/>
</dbReference>
<gene>
    <name evidence="1" type="ORF">F5148DRAFT_1294940</name>
</gene>
<evidence type="ECO:0000313" key="2">
    <source>
        <dbReference type="Proteomes" id="UP001207468"/>
    </source>
</evidence>
<name>A0ACC0TTH9_9AGAM</name>
<evidence type="ECO:0000313" key="1">
    <source>
        <dbReference type="EMBL" id="KAI9435220.1"/>
    </source>
</evidence>
<protein>
    <submittedName>
        <fullName evidence="1">Major facilitator superfamily domain-containing protein</fullName>
    </submittedName>
</protein>
<sequence length="491" mass="53963">MKLKGLRWWVLGLVVLITIINYLDRGTLNYMWVANTKLHYPVVITEEARPSLPYAVYDPVARQYALHNAHTPMVVVAEKDVTPQKDNTIEYIQRGGIAYELGLVDQHDPQAMIDDQLKKLYSYIYMFFMVAYGVSQLVSGKLYDRIGTRKGFVVSALIWGTADMLTCFATGIVSLGFFRVLLGLGEAGPWPGTVKSNAEWFPVKERAFAQGLFGAGGSIGNILAPVIISFLFIAFGWRNTFVIVGSLGIIWIIPWLILNRKMPKEHPWITEEEKQHIVSGQPLATATSEVAKSWSELLRDRKSYAVVLGRFFLDPIWWMFVAWLPIYLSNKFKLDIKQVAFSAWVPYVGGAVGAIAGGWFSGLLIRKGKAIAVARKIAITTGACITLPAMIAAAYADTALVAVLIMAFILGGFQFTIVNIQTLPSDYHSGKTVGSLAGLGGASAVLGTIITMFLVPYITTGNNWVLFFVMGALLVPLSVGAVFVFSDKRAG</sequence>
<reference evidence="1" key="1">
    <citation type="submission" date="2021-03" db="EMBL/GenBank/DDBJ databases">
        <title>Evolutionary priming and transition to the ectomycorrhizal habit in an iconic lineage of mushroom-forming fungi: is preadaptation a requirement?</title>
        <authorList>
            <consortium name="DOE Joint Genome Institute"/>
            <person name="Looney B.P."/>
            <person name="Miyauchi S."/>
            <person name="Morin E."/>
            <person name="Drula E."/>
            <person name="Courty P.E."/>
            <person name="Chicoki N."/>
            <person name="Fauchery L."/>
            <person name="Kohler A."/>
            <person name="Kuo A."/>
            <person name="LaButti K."/>
            <person name="Pangilinan J."/>
            <person name="Lipzen A."/>
            <person name="Riley R."/>
            <person name="Andreopoulos W."/>
            <person name="He G."/>
            <person name="Johnson J."/>
            <person name="Barry K.W."/>
            <person name="Grigoriev I.V."/>
            <person name="Nagy L."/>
            <person name="Hibbett D."/>
            <person name="Henrissat B."/>
            <person name="Matheny P.B."/>
            <person name="Labbe J."/>
            <person name="Martin A.F."/>
        </authorList>
    </citation>
    <scope>NUCLEOTIDE SEQUENCE</scope>
    <source>
        <strain evidence="1">BPL698</strain>
    </source>
</reference>
<proteinExistence type="predicted"/>